<dbReference type="OrthoDB" id="64340at2759"/>
<evidence type="ECO:0000256" key="3">
    <source>
        <dbReference type="ARBA" id="ARBA00007147"/>
    </source>
</evidence>
<dbReference type="PANTHER" id="PTHR13350">
    <property type="entry name" value="INTEGRATOR COMPLEX SUBUNIT 8"/>
    <property type="match status" value="1"/>
</dbReference>
<proteinExistence type="inferred from homology"/>
<evidence type="ECO:0000256" key="5">
    <source>
        <dbReference type="ARBA" id="ARBA00023242"/>
    </source>
</evidence>
<dbReference type="Pfam" id="PF25756">
    <property type="entry name" value="TPR_INTS8"/>
    <property type="match status" value="1"/>
</dbReference>
<protein>
    <recommendedName>
        <fullName evidence="6">INTS8 TPR repeats domain-containing protein</fullName>
    </recommendedName>
</protein>
<evidence type="ECO:0000256" key="2">
    <source>
        <dbReference type="ARBA" id="ARBA00004286"/>
    </source>
</evidence>
<organism evidence="7 8">
    <name type="scientific">Nezara viridula</name>
    <name type="common">Southern green stink bug</name>
    <name type="synonym">Cimex viridulus</name>
    <dbReference type="NCBI Taxonomy" id="85310"/>
    <lineage>
        <taxon>Eukaryota</taxon>
        <taxon>Metazoa</taxon>
        <taxon>Ecdysozoa</taxon>
        <taxon>Arthropoda</taxon>
        <taxon>Hexapoda</taxon>
        <taxon>Insecta</taxon>
        <taxon>Pterygota</taxon>
        <taxon>Neoptera</taxon>
        <taxon>Paraneoptera</taxon>
        <taxon>Hemiptera</taxon>
        <taxon>Heteroptera</taxon>
        <taxon>Panheteroptera</taxon>
        <taxon>Pentatomomorpha</taxon>
        <taxon>Pentatomoidea</taxon>
        <taxon>Pentatomidae</taxon>
        <taxon>Pentatominae</taxon>
        <taxon>Nezara</taxon>
    </lineage>
</organism>
<reference evidence="7" key="1">
    <citation type="submission" date="2022-01" db="EMBL/GenBank/DDBJ databases">
        <authorList>
            <person name="King R."/>
        </authorList>
    </citation>
    <scope>NUCLEOTIDE SEQUENCE</scope>
</reference>
<comment type="similarity">
    <text evidence="3">Belongs to the Integrator subunit 8 family.</text>
</comment>
<sequence>MDVDLLRPGTVPISPDTSLWFEFLLQPAHLEKHLKNPNADPTPVELIIKFITLSQSEKPTNDPLVINNLKPFSKRCLALKLLALKVASSLNWDLDLFEKSLPMSITSMLLKDFLYIVSPTHSDIKVHDELNLNEVPAHVLFAIFLYHRWVLRAYVSLSLNAKTKQIVETSVEEISEQEAEKSSIFLKKMAEKTLTLFVPAPSCFNLPYGNADPEHFWTKGEALEGNQIKTAILIDLSFYLVNRGKYPEAFSSLSMCLASGPTCHPHLIGLGIAVGITPNLYKPSLSQQFHEAIAAKYINIDKVLEKDNSLRHLPITYRQGLELDISSEVANGKLITSRDAVATVRALNTVRAALDGGVQLHGPPLSPSSLVKAISVVLPLADHDKKKLEFFLLQLLATSESHNARALASSFSKLPLLSPDEISSVIEPDYVDTISHVDLEESSETLPNWTWLTERCLEGISNMRGAIREAACLALLNTGAWGPLSSAAPPKSTLTEVYLAIARASLQISQFNSKVSTEAWDKFIPLFMAGGKRRDYKALRGLCGVLEPNALSLVISILARLHNVLTDQPPLDLYVQLTHLWPGTIKNANQYNVKQVAETLMKVLEHALTYYPYNVSWLKLIGDLHFVNGHYRNALGSYLEAAAVVTEHFSRPLHRSILEDHIIKRMIKSCSQLQCHTQAGLLCQLLEETDYTTAYKCLSEVNTSDASDSYHNYIWDINILEFLISLHAKRGEHHRKQALVRVIGLLELNSNNNEEIKREAENIRKSNYLRALATHYL</sequence>
<dbReference type="GO" id="GO:0032039">
    <property type="term" value="C:integrator complex"/>
    <property type="evidence" value="ECO:0007669"/>
    <property type="project" value="TreeGrafter"/>
</dbReference>
<accession>A0A9P0H5M4</accession>
<dbReference type="InterPro" id="IPR038751">
    <property type="entry name" value="INTS8"/>
</dbReference>
<dbReference type="PANTHER" id="PTHR13350:SF1">
    <property type="entry name" value="INTEGRATOR COMPLEX SUBUNIT 8"/>
    <property type="match status" value="1"/>
</dbReference>
<dbReference type="Proteomes" id="UP001152798">
    <property type="component" value="Chromosome 3"/>
</dbReference>
<dbReference type="AlphaFoldDB" id="A0A9P0H5M4"/>
<gene>
    <name evidence="7" type="ORF">NEZAVI_LOCUS6064</name>
</gene>
<evidence type="ECO:0000313" key="8">
    <source>
        <dbReference type="Proteomes" id="UP001152798"/>
    </source>
</evidence>
<feature type="domain" description="INTS8 TPR repeats" evidence="6">
    <location>
        <begin position="463"/>
        <end position="776"/>
    </location>
</feature>
<dbReference type="GO" id="GO:0034472">
    <property type="term" value="P:snRNA 3'-end processing"/>
    <property type="evidence" value="ECO:0007669"/>
    <property type="project" value="InterPro"/>
</dbReference>
<keyword evidence="4" id="KW-0158">Chromosome</keyword>
<name>A0A9P0H5M4_NEZVI</name>
<dbReference type="EMBL" id="OV725079">
    <property type="protein sequence ID" value="CAH1395887.1"/>
    <property type="molecule type" value="Genomic_DNA"/>
</dbReference>
<evidence type="ECO:0000259" key="6">
    <source>
        <dbReference type="Pfam" id="PF25756"/>
    </source>
</evidence>
<keyword evidence="8" id="KW-1185">Reference proteome</keyword>
<dbReference type="InterPro" id="IPR057980">
    <property type="entry name" value="TPR_INTS8"/>
</dbReference>
<keyword evidence="5" id="KW-0539">Nucleus</keyword>
<comment type="subcellular location">
    <subcellularLocation>
        <location evidence="2">Chromosome</location>
    </subcellularLocation>
    <subcellularLocation>
        <location evidence="1">Nucleus</location>
    </subcellularLocation>
</comment>
<evidence type="ECO:0000256" key="1">
    <source>
        <dbReference type="ARBA" id="ARBA00004123"/>
    </source>
</evidence>
<dbReference type="GO" id="GO:0005694">
    <property type="term" value="C:chromosome"/>
    <property type="evidence" value="ECO:0007669"/>
    <property type="project" value="UniProtKB-SubCell"/>
</dbReference>
<evidence type="ECO:0000313" key="7">
    <source>
        <dbReference type="EMBL" id="CAH1395887.1"/>
    </source>
</evidence>
<evidence type="ECO:0000256" key="4">
    <source>
        <dbReference type="ARBA" id="ARBA00022454"/>
    </source>
</evidence>